<reference evidence="1" key="1">
    <citation type="submission" date="2022-11" db="EMBL/GenBank/DDBJ databases">
        <title>Lacinutrix neustonica HL-RS19T sp. nov., isolated from the surface microlayer sample of brackish Lake Shihwa.</title>
        <authorList>
            <person name="Choi J.Y."/>
            <person name="Hwang C.Y."/>
        </authorList>
    </citation>
    <scope>NUCLEOTIDE SEQUENCE</scope>
    <source>
        <strain evidence="1">HL-RS19</strain>
    </source>
</reference>
<proteinExistence type="predicted"/>
<keyword evidence="2" id="KW-1185">Reference proteome</keyword>
<name>A0A9E8MV06_9FLAO</name>
<evidence type="ECO:0000313" key="1">
    <source>
        <dbReference type="EMBL" id="WAC02003.1"/>
    </source>
</evidence>
<sequence>MKRLSVKNSILLLVIVLLMIPQSRQQIQIVLHKGVALFSPSIEKDDRLEKVSDYNWMLTDLEGHSFDFNNSKGKVTLINLTGHLVPTLYC</sequence>
<gene>
    <name evidence="1" type="ORF">N7U66_19595</name>
</gene>
<dbReference type="KEGG" id="lnu:N7U66_19595"/>
<dbReference type="AlphaFoldDB" id="A0A9E8MV06"/>
<organism evidence="1 2">
    <name type="scientific">Lacinutrix neustonica</name>
    <dbReference type="NCBI Taxonomy" id="2980107"/>
    <lineage>
        <taxon>Bacteria</taxon>
        <taxon>Pseudomonadati</taxon>
        <taxon>Bacteroidota</taxon>
        <taxon>Flavobacteriia</taxon>
        <taxon>Flavobacteriales</taxon>
        <taxon>Flavobacteriaceae</taxon>
        <taxon>Lacinutrix</taxon>
    </lineage>
</organism>
<dbReference type="RefSeq" id="WP_267676601.1">
    <property type="nucleotide sequence ID" value="NZ_CP113088.1"/>
</dbReference>
<accession>A0A9E8MV06</accession>
<dbReference type="Proteomes" id="UP001164705">
    <property type="component" value="Chromosome"/>
</dbReference>
<dbReference type="EMBL" id="CP113088">
    <property type="protein sequence ID" value="WAC02003.1"/>
    <property type="molecule type" value="Genomic_DNA"/>
</dbReference>
<protein>
    <submittedName>
        <fullName evidence="1">Uncharacterized protein</fullName>
    </submittedName>
</protein>
<evidence type="ECO:0000313" key="2">
    <source>
        <dbReference type="Proteomes" id="UP001164705"/>
    </source>
</evidence>